<dbReference type="RefSeq" id="WP_114407319.1">
    <property type="nucleotide sequence ID" value="NZ_QOWE01000014.1"/>
</dbReference>
<dbReference type="PANTHER" id="PTHR47893:SF1">
    <property type="entry name" value="REGULATORY PROTEIN PCHR"/>
    <property type="match status" value="1"/>
</dbReference>
<evidence type="ECO:0000259" key="4">
    <source>
        <dbReference type="PROSITE" id="PS01124"/>
    </source>
</evidence>
<dbReference type="OrthoDB" id="799767at2"/>
<protein>
    <submittedName>
        <fullName evidence="5">AraC family transcriptional regulator</fullName>
    </submittedName>
</protein>
<keyword evidence="3" id="KW-0804">Transcription</keyword>
<organism evidence="5 6">
    <name type="scientific">Larkinella punicea</name>
    <dbReference type="NCBI Taxonomy" id="2315727"/>
    <lineage>
        <taxon>Bacteria</taxon>
        <taxon>Pseudomonadati</taxon>
        <taxon>Bacteroidota</taxon>
        <taxon>Cytophagia</taxon>
        <taxon>Cytophagales</taxon>
        <taxon>Spirosomataceae</taxon>
        <taxon>Larkinella</taxon>
    </lineage>
</organism>
<dbReference type="Pfam" id="PF12833">
    <property type="entry name" value="HTH_18"/>
    <property type="match status" value="1"/>
</dbReference>
<dbReference type="InterPro" id="IPR053142">
    <property type="entry name" value="PchR_regulatory_protein"/>
</dbReference>
<keyword evidence="2" id="KW-0238">DNA-binding</keyword>
<keyword evidence="6" id="KW-1185">Reference proteome</keyword>
<dbReference type="GO" id="GO:0043565">
    <property type="term" value="F:sequence-specific DNA binding"/>
    <property type="evidence" value="ECO:0007669"/>
    <property type="project" value="InterPro"/>
</dbReference>
<feature type="domain" description="HTH araC/xylS-type" evidence="4">
    <location>
        <begin position="228"/>
        <end position="326"/>
    </location>
</feature>
<gene>
    <name evidence="5" type="ORF">DUE52_17440</name>
</gene>
<dbReference type="PANTHER" id="PTHR47893">
    <property type="entry name" value="REGULATORY PROTEIN PCHR"/>
    <property type="match status" value="1"/>
</dbReference>
<dbReference type="AlphaFoldDB" id="A0A368JKK8"/>
<dbReference type="SUPFAM" id="SSF46689">
    <property type="entry name" value="Homeodomain-like"/>
    <property type="match status" value="1"/>
</dbReference>
<evidence type="ECO:0000313" key="6">
    <source>
        <dbReference type="Proteomes" id="UP000253383"/>
    </source>
</evidence>
<dbReference type="Proteomes" id="UP000253383">
    <property type="component" value="Unassembled WGS sequence"/>
</dbReference>
<dbReference type="InterPro" id="IPR018060">
    <property type="entry name" value="HTH_AraC"/>
</dbReference>
<dbReference type="SMART" id="SM00342">
    <property type="entry name" value="HTH_ARAC"/>
    <property type="match status" value="1"/>
</dbReference>
<evidence type="ECO:0000256" key="3">
    <source>
        <dbReference type="ARBA" id="ARBA00023163"/>
    </source>
</evidence>
<dbReference type="GO" id="GO:0003700">
    <property type="term" value="F:DNA-binding transcription factor activity"/>
    <property type="evidence" value="ECO:0007669"/>
    <property type="project" value="InterPro"/>
</dbReference>
<comment type="caution">
    <text evidence="5">The sequence shown here is derived from an EMBL/GenBank/DDBJ whole genome shotgun (WGS) entry which is preliminary data.</text>
</comment>
<proteinExistence type="predicted"/>
<evidence type="ECO:0000313" key="5">
    <source>
        <dbReference type="EMBL" id="RCR68188.1"/>
    </source>
</evidence>
<sequence>MDKIENHNWGTIFSDISQREVFHNSHYAEVVTNFNEPGLACAKITSIQTAGIELIQASFATERKLVLVDPENSENVSSSFILDGNVESQFALNNHSVRHWGNTHGFQYTPDFQGKHIILNRKLQAFSLSYNSNYFKSLTQSAGSAYLDHVVDCMERGETLLVPPGQLLLQPRMAELLHAIVQCRFQGLTKYLFIEAKILELFALQMEQLNTNGVAKEFWNPADRERLKAVHDYISQNYLEPLTLTGICIRFGLNEFKLKKGYKHFFGSTVFGHIYKLRMQTARQLLTSGQMNVSEVSFHIGYNTVSSFSAAFKKQFGYLPGTLKLHLNTL</sequence>
<dbReference type="Gene3D" id="1.10.10.60">
    <property type="entry name" value="Homeodomain-like"/>
    <property type="match status" value="2"/>
</dbReference>
<evidence type="ECO:0000256" key="1">
    <source>
        <dbReference type="ARBA" id="ARBA00023015"/>
    </source>
</evidence>
<name>A0A368JKK8_9BACT</name>
<dbReference type="PROSITE" id="PS01124">
    <property type="entry name" value="HTH_ARAC_FAMILY_2"/>
    <property type="match status" value="1"/>
</dbReference>
<dbReference type="InterPro" id="IPR018062">
    <property type="entry name" value="HTH_AraC-typ_CS"/>
</dbReference>
<keyword evidence="1" id="KW-0805">Transcription regulation</keyword>
<accession>A0A368JKK8</accession>
<dbReference type="EMBL" id="QOWE01000014">
    <property type="protein sequence ID" value="RCR68188.1"/>
    <property type="molecule type" value="Genomic_DNA"/>
</dbReference>
<evidence type="ECO:0000256" key="2">
    <source>
        <dbReference type="ARBA" id="ARBA00023125"/>
    </source>
</evidence>
<dbReference type="InterPro" id="IPR009057">
    <property type="entry name" value="Homeodomain-like_sf"/>
</dbReference>
<dbReference type="PROSITE" id="PS00041">
    <property type="entry name" value="HTH_ARAC_FAMILY_1"/>
    <property type="match status" value="1"/>
</dbReference>
<reference evidence="5 6" key="1">
    <citation type="submission" date="2018-07" db="EMBL/GenBank/DDBJ databases">
        <title>Genome analysis of Larkinella rosea.</title>
        <authorList>
            <person name="Zhou Z."/>
            <person name="Wang G."/>
        </authorList>
    </citation>
    <scope>NUCLEOTIDE SEQUENCE [LARGE SCALE GENOMIC DNA]</scope>
    <source>
        <strain evidence="6">zzj9</strain>
    </source>
</reference>